<dbReference type="Proteomes" id="UP000326837">
    <property type="component" value="Chromosome"/>
</dbReference>
<accession>A0A5K7XCT4</accession>
<gene>
    <name evidence="1" type="ORF">PLANPX_3419</name>
</gene>
<name>A0A5K7XCT4_9BACT</name>
<protein>
    <submittedName>
        <fullName evidence="1">Uncharacterized protein</fullName>
    </submittedName>
</protein>
<reference evidence="2" key="1">
    <citation type="submission" date="2019-10" db="EMBL/GenBank/DDBJ databases">
        <title>Lacipirellula parvula gen. nov., sp. nov., representing a lineage of planctomycetes widespread in freshwater anoxic habitats, and description of the family Lacipirellulaceae.</title>
        <authorList>
            <person name="Dedysh S.N."/>
            <person name="Kulichevskaya I.S."/>
            <person name="Beletsky A.V."/>
            <person name="Rakitin A.L."/>
            <person name="Mardanov A.V."/>
            <person name="Ivanova A.A."/>
            <person name="Saltykova V.X."/>
            <person name="Rijpstra W.I.C."/>
            <person name="Sinninghe Damste J.S."/>
            <person name="Ravin N.V."/>
        </authorList>
    </citation>
    <scope>NUCLEOTIDE SEQUENCE [LARGE SCALE GENOMIC DNA]</scope>
    <source>
        <strain evidence="2">PX69</strain>
    </source>
</reference>
<dbReference type="KEGG" id="lpav:PLANPX_3419"/>
<evidence type="ECO:0000313" key="1">
    <source>
        <dbReference type="EMBL" id="BBO33807.1"/>
    </source>
</evidence>
<proteinExistence type="predicted"/>
<keyword evidence="2" id="KW-1185">Reference proteome</keyword>
<dbReference type="RefSeq" id="WP_172992083.1">
    <property type="nucleotide sequence ID" value="NZ_AP021861.1"/>
</dbReference>
<evidence type="ECO:0000313" key="2">
    <source>
        <dbReference type="Proteomes" id="UP000326837"/>
    </source>
</evidence>
<organism evidence="1 2">
    <name type="scientific">Lacipirellula parvula</name>
    <dbReference type="NCBI Taxonomy" id="2650471"/>
    <lineage>
        <taxon>Bacteria</taxon>
        <taxon>Pseudomonadati</taxon>
        <taxon>Planctomycetota</taxon>
        <taxon>Planctomycetia</taxon>
        <taxon>Pirellulales</taxon>
        <taxon>Lacipirellulaceae</taxon>
        <taxon>Lacipirellula</taxon>
    </lineage>
</organism>
<dbReference type="EMBL" id="AP021861">
    <property type="protein sequence ID" value="BBO33807.1"/>
    <property type="molecule type" value="Genomic_DNA"/>
</dbReference>
<sequence>MTKISMITGIAVVTVLAAVSISALTNSPFPSPASIICGVIGAFAAITVEQA</sequence>
<dbReference type="AlphaFoldDB" id="A0A5K7XCT4"/>